<dbReference type="PANTHER" id="PTHR42833">
    <property type="entry name" value="URIDYLATE KINASE"/>
    <property type="match status" value="1"/>
</dbReference>
<proteinExistence type="inferred from homology"/>
<dbReference type="NCBIfam" id="TIGR02076">
    <property type="entry name" value="pyrH_arch"/>
    <property type="match status" value="1"/>
</dbReference>
<dbReference type="PANTHER" id="PTHR42833:SF4">
    <property type="entry name" value="URIDYLATE KINASE PUMPKIN, CHLOROPLASTIC"/>
    <property type="match status" value="1"/>
</dbReference>
<sequence>MILLNIVLLLGGHIFNELREGKISEIKEIADLLRRLLREGNRIVVVAGGGLLAREYISISEKLGATKAVQDIIGIEATRLNAMVLISALFDISYPYVPSSYEEAVKGLDSKGLVIMGGIAPAQSTDAVAAIMAELIRADILVKASEKGGVYERDPKEDPNARKYDRMTYDELERIILEKKFLPGKYDLLDHLALLVLKRSNIPLAIVPPDAESIERALKGEVIGTLVRF</sequence>
<dbReference type="SUPFAM" id="SSF53633">
    <property type="entry name" value="Carbamate kinase-like"/>
    <property type="match status" value="1"/>
</dbReference>
<dbReference type="GO" id="GO:0005524">
    <property type="term" value="F:ATP binding"/>
    <property type="evidence" value="ECO:0007669"/>
    <property type="project" value="UniProtKB-KW"/>
</dbReference>
<feature type="domain" description="Aspartate/glutamate/uridylate kinase" evidence="14">
    <location>
        <begin position="6"/>
        <end position="207"/>
    </location>
</feature>
<dbReference type="EC" id="2.7.4.22" evidence="4"/>
<name>A0A3R9PG75_9CREN</name>
<dbReference type="EMBL" id="RCOS01000113">
    <property type="protein sequence ID" value="RSN73572.1"/>
    <property type="molecule type" value="Genomic_DNA"/>
</dbReference>
<dbReference type="InterPro" id="IPR011817">
    <property type="entry name" value="Uridylate_kinase"/>
</dbReference>
<keyword evidence="11" id="KW-0665">Pyrimidine biosynthesis</keyword>
<dbReference type="InterPro" id="IPR036393">
    <property type="entry name" value="AceGlu_kinase-like_sf"/>
</dbReference>
<evidence type="ECO:0000313" key="17">
    <source>
        <dbReference type="Proteomes" id="UP000277582"/>
    </source>
</evidence>
<evidence type="ECO:0000313" key="16">
    <source>
        <dbReference type="EMBL" id="RZN62369.1"/>
    </source>
</evidence>
<evidence type="ECO:0000256" key="8">
    <source>
        <dbReference type="ARBA" id="ARBA00022741"/>
    </source>
</evidence>
<evidence type="ECO:0000256" key="4">
    <source>
        <dbReference type="ARBA" id="ARBA00012899"/>
    </source>
</evidence>
<dbReference type="UniPathway" id="UPA00159">
    <property type="reaction ID" value="UER00275"/>
</dbReference>
<dbReference type="PIRSF" id="PIRSF005650">
    <property type="entry name" value="Uridylate_kin"/>
    <property type="match status" value="1"/>
</dbReference>
<evidence type="ECO:0000256" key="9">
    <source>
        <dbReference type="ARBA" id="ARBA00022777"/>
    </source>
</evidence>
<evidence type="ECO:0000256" key="1">
    <source>
        <dbReference type="ARBA" id="ARBA00004496"/>
    </source>
</evidence>
<dbReference type="Proteomes" id="UP000277582">
    <property type="component" value="Unassembled WGS sequence"/>
</dbReference>
<accession>A0A3R9PG75</accession>
<evidence type="ECO:0000313" key="18">
    <source>
        <dbReference type="Proteomes" id="UP000316217"/>
    </source>
</evidence>
<dbReference type="Proteomes" id="UP000316217">
    <property type="component" value="Unassembled WGS sequence"/>
</dbReference>
<evidence type="ECO:0000259" key="14">
    <source>
        <dbReference type="Pfam" id="PF00696"/>
    </source>
</evidence>
<gene>
    <name evidence="15" type="primary">pyrH</name>
    <name evidence="15" type="ORF">D6D85_09840</name>
    <name evidence="16" type="ORF">EF810_03130</name>
</gene>
<dbReference type="GO" id="GO:0033862">
    <property type="term" value="F:UMP kinase activity"/>
    <property type="evidence" value="ECO:0007669"/>
    <property type="project" value="UniProtKB-EC"/>
</dbReference>
<keyword evidence="7" id="KW-0808">Transferase</keyword>
<dbReference type="GO" id="GO:0005737">
    <property type="term" value="C:cytoplasm"/>
    <property type="evidence" value="ECO:0007669"/>
    <property type="project" value="UniProtKB-SubCell"/>
</dbReference>
<dbReference type="Pfam" id="PF00696">
    <property type="entry name" value="AA_kinase"/>
    <property type="match status" value="1"/>
</dbReference>
<comment type="subcellular location">
    <subcellularLocation>
        <location evidence="1">Cytoplasm</location>
    </subcellularLocation>
</comment>
<protein>
    <recommendedName>
        <fullName evidence="5">Uridylate kinase</fullName>
        <ecNumber evidence="4">2.7.4.22</ecNumber>
    </recommendedName>
    <alternativeName>
        <fullName evidence="12">Uridine monophosphate kinase</fullName>
    </alternativeName>
</protein>
<evidence type="ECO:0000256" key="10">
    <source>
        <dbReference type="ARBA" id="ARBA00022840"/>
    </source>
</evidence>
<evidence type="ECO:0000256" key="11">
    <source>
        <dbReference type="ARBA" id="ARBA00022975"/>
    </source>
</evidence>
<keyword evidence="10" id="KW-0067">ATP-binding</keyword>
<comment type="similarity">
    <text evidence="3">Belongs to the UMP kinase family.</text>
</comment>
<evidence type="ECO:0000256" key="13">
    <source>
        <dbReference type="ARBA" id="ARBA00047767"/>
    </source>
</evidence>
<keyword evidence="17" id="KW-1185">Reference proteome</keyword>
<dbReference type="AlphaFoldDB" id="A0A3R9PG75"/>
<evidence type="ECO:0000256" key="3">
    <source>
        <dbReference type="ARBA" id="ARBA00007614"/>
    </source>
</evidence>
<organism evidence="15 17">
    <name type="scientific">Candidatus Methanodesulfokora washburnensis</name>
    <dbReference type="NCBI Taxonomy" id="2478471"/>
    <lineage>
        <taxon>Archaea</taxon>
        <taxon>Thermoproteota</taxon>
        <taxon>Candidatus Korarchaeia</taxon>
        <taxon>Candidatus Korarchaeia incertae sedis</taxon>
        <taxon>Candidatus Methanodesulfokora</taxon>
    </lineage>
</organism>
<keyword evidence="9 15" id="KW-0418">Kinase</keyword>
<evidence type="ECO:0000256" key="5">
    <source>
        <dbReference type="ARBA" id="ARBA00016403"/>
    </source>
</evidence>
<reference evidence="15 17" key="1">
    <citation type="submission" date="2018-10" db="EMBL/GenBank/DDBJ databases">
        <title>Co-occurring genomic capacity for anaerobic methane metabolism and dissimilatory sulfite reduction discovered in the Korarchaeota.</title>
        <authorList>
            <person name="Mckay L.J."/>
            <person name="Dlakic M."/>
            <person name="Fields M.W."/>
            <person name="Delmont T.O."/>
            <person name="Eren A.M."/>
            <person name="Jay Z.J."/>
            <person name="Klingelsmith K.B."/>
            <person name="Rusch D.B."/>
            <person name="Inskeep W.P."/>
        </authorList>
    </citation>
    <scope>NUCLEOTIDE SEQUENCE [LARGE SCALE GENOMIC DNA]</scope>
    <source>
        <strain evidence="15 17">MDKW</strain>
    </source>
</reference>
<evidence type="ECO:0000256" key="7">
    <source>
        <dbReference type="ARBA" id="ARBA00022679"/>
    </source>
</evidence>
<dbReference type="Gene3D" id="3.40.1160.10">
    <property type="entry name" value="Acetylglutamate kinase-like"/>
    <property type="match status" value="1"/>
</dbReference>
<dbReference type="InterPro" id="IPR001048">
    <property type="entry name" value="Asp/Glu/Uridylate_kinase"/>
</dbReference>
<comment type="pathway">
    <text evidence="2">Pyrimidine metabolism; CTP biosynthesis via de novo pathway; UDP from UMP (UMPK route): step 1/1.</text>
</comment>
<keyword evidence="8" id="KW-0547">Nucleotide-binding</keyword>
<comment type="caution">
    <text evidence="15">The sequence shown here is derived from an EMBL/GenBank/DDBJ whole genome shotgun (WGS) entry which is preliminary data.</text>
</comment>
<dbReference type="InterPro" id="IPR011818">
    <property type="entry name" value="Uridylate_kinase_arch/spir"/>
</dbReference>
<comment type="catalytic activity">
    <reaction evidence="13">
        <text>UMP + ATP = UDP + ADP</text>
        <dbReference type="Rhea" id="RHEA:24400"/>
        <dbReference type="ChEBI" id="CHEBI:30616"/>
        <dbReference type="ChEBI" id="CHEBI:57865"/>
        <dbReference type="ChEBI" id="CHEBI:58223"/>
        <dbReference type="ChEBI" id="CHEBI:456216"/>
        <dbReference type="EC" id="2.7.4.22"/>
    </reaction>
</comment>
<evidence type="ECO:0000256" key="6">
    <source>
        <dbReference type="ARBA" id="ARBA00022490"/>
    </source>
</evidence>
<evidence type="ECO:0000256" key="2">
    <source>
        <dbReference type="ARBA" id="ARBA00004791"/>
    </source>
</evidence>
<keyword evidence="6" id="KW-0963">Cytoplasm</keyword>
<dbReference type="EMBL" id="RXII01000048">
    <property type="protein sequence ID" value="RZN62369.1"/>
    <property type="molecule type" value="Genomic_DNA"/>
</dbReference>
<evidence type="ECO:0000313" key="15">
    <source>
        <dbReference type="EMBL" id="RSN73572.1"/>
    </source>
</evidence>
<dbReference type="GO" id="GO:0044210">
    <property type="term" value="P:'de novo' CTP biosynthetic process"/>
    <property type="evidence" value="ECO:0007669"/>
    <property type="project" value="UniProtKB-UniPathway"/>
</dbReference>
<reference evidence="16 18" key="2">
    <citation type="journal article" date="2019" name="Nat. Microbiol.">
        <title>Wide diversity of methane and short-chain alkane metabolisms in uncultured archaea.</title>
        <authorList>
            <person name="Borrel G."/>
            <person name="Adam P.S."/>
            <person name="McKay L.J."/>
            <person name="Chen L.X."/>
            <person name="Sierra-Garcia I.N."/>
            <person name="Sieber C.M."/>
            <person name="Letourneur Q."/>
            <person name="Ghozlane A."/>
            <person name="Andersen G.L."/>
            <person name="Li W.J."/>
            <person name="Hallam S.J."/>
            <person name="Muyzer G."/>
            <person name="de Oliveira V.M."/>
            <person name="Inskeep W.P."/>
            <person name="Banfield J.F."/>
            <person name="Gribaldo S."/>
        </authorList>
    </citation>
    <scope>NUCLEOTIDE SEQUENCE [LARGE SCALE GENOMIC DNA]</scope>
    <source>
        <strain evidence="16">NM4</strain>
    </source>
</reference>
<dbReference type="GO" id="GO:0006225">
    <property type="term" value="P:UDP biosynthetic process"/>
    <property type="evidence" value="ECO:0007669"/>
    <property type="project" value="TreeGrafter"/>
</dbReference>
<evidence type="ECO:0000256" key="12">
    <source>
        <dbReference type="ARBA" id="ARBA00032092"/>
    </source>
</evidence>